<evidence type="ECO:0000313" key="4">
    <source>
        <dbReference type="Proteomes" id="UP000253727"/>
    </source>
</evidence>
<accession>A0A369QC14</accession>
<feature type="transmembrane region" description="Helical" evidence="1">
    <location>
        <begin position="6"/>
        <end position="30"/>
    </location>
</feature>
<evidence type="ECO:0000313" key="2">
    <source>
        <dbReference type="EMBL" id="RDC59798.1"/>
    </source>
</evidence>
<comment type="caution">
    <text evidence="2">The sequence shown here is derived from an EMBL/GenBank/DDBJ whole genome shotgun (WGS) entry which is preliminary data.</text>
</comment>
<dbReference type="EMBL" id="QBKA01000002">
    <property type="protein sequence ID" value="RDC59798.1"/>
    <property type="molecule type" value="Genomic_DNA"/>
</dbReference>
<keyword evidence="1" id="KW-0812">Transmembrane</keyword>
<dbReference type="AlphaFoldDB" id="A0A369QC14"/>
<dbReference type="EMBL" id="QBKA01000001">
    <property type="protein sequence ID" value="RDC66568.1"/>
    <property type="molecule type" value="Genomic_DNA"/>
</dbReference>
<dbReference type="RefSeq" id="WP_268243466.1">
    <property type="nucleotide sequence ID" value="NZ_QBKA01000001.1"/>
</dbReference>
<organism evidence="2 4">
    <name type="scientific">Alteripontixanthobacter maritimus</name>
    <dbReference type="NCBI Taxonomy" id="2161824"/>
    <lineage>
        <taxon>Bacteria</taxon>
        <taxon>Pseudomonadati</taxon>
        <taxon>Pseudomonadota</taxon>
        <taxon>Alphaproteobacteria</taxon>
        <taxon>Sphingomonadales</taxon>
        <taxon>Erythrobacteraceae</taxon>
        <taxon>Alteripontixanthobacter</taxon>
    </lineage>
</organism>
<evidence type="ECO:0000313" key="3">
    <source>
        <dbReference type="EMBL" id="RDC66568.1"/>
    </source>
</evidence>
<keyword evidence="4" id="KW-1185">Reference proteome</keyword>
<keyword evidence="1" id="KW-0472">Membrane</keyword>
<dbReference type="Proteomes" id="UP000253727">
    <property type="component" value="Unassembled WGS sequence"/>
</dbReference>
<keyword evidence="1" id="KW-1133">Transmembrane helix</keyword>
<gene>
    <name evidence="3" type="ORF">HME9302_00019</name>
    <name evidence="2" type="ORF">HME9302_00993</name>
</gene>
<name>A0A369QC14_9SPHN</name>
<sequence length="40" mass="4692">MMDPLWIAIAFAGAVTLLLLADAVFAVPFIRRIWRKWFDR</sequence>
<evidence type="ECO:0000256" key="1">
    <source>
        <dbReference type="SAM" id="Phobius"/>
    </source>
</evidence>
<reference evidence="2 4" key="1">
    <citation type="submission" date="2018-04" db="EMBL/GenBank/DDBJ databases">
        <title>Altererythrobacter sp. HME9302 genome sequencing and assembly.</title>
        <authorList>
            <person name="Kang H."/>
            <person name="Kim H."/>
            <person name="Joh K."/>
        </authorList>
    </citation>
    <scope>NUCLEOTIDE SEQUENCE [LARGE SCALE GENOMIC DNA]</scope>
    <source>
        <strain evidence="2 4">HME9302</strain>
    </source>
</reference>
<proteinExistence type="predicted"/>
<protein>
    <submittedName>
        <fullName evidence="2">Uncharacterized protein</fullName>
    </submittedName>
</protein>